<comment type="subcellular location">
    <subcellularLocation>
        <location evidence="3">Cytoplasm</location>
    </subcellularLocation>
</comment>
<evidence type="ECO:0000256" key="13">
    <source>
        <dbReference type="ARBA" id="ARBA00023004"/>
    </source>
</evidence>
<evidence type="ECO:0000256" key="9">
    <source>
        <dbReference type="ARBA" id="ARBA00022679"/>
    </source>
</evidence>
<keyword evidence="18" id="KW-0472">Membrane</keyword>
<dbReference type="SUPFAM" id="SSF55874">
    <property type="entry name" value="ATPase domain of HSP90 chaperone/DNA topoisomerase II/histidine kinase"/>
    <property type="match status" value="1"/>
</dbReference>
<feature type="domain" description="Histidine kinase/HSP90-like ATPase" evidence="19">
    <location>
        <begin position="290"/>
        <end position="393"/>
    </location>
</feature>
<evidence type="ECO:0000256" key="16">
    <source>
        <dbReference type="ARBA" id="ARBA00024827"/>
    </source>
</evidence>
<comment type="caution">
    <text evidence="20">The sequence shown here is derived from an EMBL/GenBank/DDBJ whole genome shotgun (WGS) entry which is preliminary data.</text>
</comment>
<dbReference type="PANTHER" id="PTHR24421:SF10">
    <property type="entry name" value="NITRATE_NITRITE SENSOR PROTEIN NARQ"/>
    <property type="match status" value="1"/>
</dbReference>
<dbReference type="InterPro" id="IPR017205">
    <property type="entry name" value="Sig_transdc_His_kinase_ChrS"/>
</dbReference>
<feature type="transmembrane region" description="Helical" evidence="18">
    <location>
        <begin position="60"/>
        <end position="83"/>
    </location>
</feature>
<dbReference type="GO" id="GO:0051539">
    <property type="term" value="F:4 iron, 4 sulfur cluster binding"/>
    <property type="evidence" value="ECO:0007669"/>
    <property type="project" value="UniProtKB-KW"/>
</dbReference>
<keyword evidence="10" id="KW-0547">Nucleotide-binding</keyword>
<evidence type="ECO:0000256" key="17">
    <source>
        <dbReference type="ARBA" id="ARBA00030800"/>
    </source>
</evidence>
<sequence>MLLISRWWDAGVVAAAVLVAALAVATTEPTPWVTVTALAALAVAHVLLGRRAVRAEGTALAYGYAAIVVACVGVACAGAPIAAMVQMVAYPVIWMVSPTVRVALGWNAAMALAVLVGTGWTGDWTDGLLTALLSCAMSVMVGLWITRMATYGAERDALIAELRATQDSVAALERQAGQDAERERVSREIHDTIAQSLTGLVMVAQRAQREAALREAGGEAPDAARGAENLAVIAELATDALGEARALVAGYSRGGALTESLARLAEGFERETGVRVTLTDERADRSLSREQEVVLLRCAQESLANVRKHARASHVLVRLTDTPAATVLTVTDDGVGLGPDGAVPSSCAPGEGRGLPGMRQRLALAGGTLEIGAGDGVSPREGTRVRVSLPHAVVAPAEAPGVAAPPVEPRAEAVR</sequence>
<evidence type="ECO:0000313" key="20">
    <source>
        <dbReference type="EMBL" id="TNU76025.1"/>
    </source>
</evidence>
<reference evidence="20 21" key="1">
    <citation type="submission" date="2019-06" db="EMBL/GenBank/DDBJ databases">
        <title>Draft genome sequence of Miniimonas arenae KCTC 19750T isolated from sea sand.</title>
        <authorList>
            <person name="Park S.-J."/>
        </authorList>
    </citation>
    <scope>NUCLEOTIDE SEQUENCE [LARGE SCALE GENOMIC DNA]</scope>
    <source>
        <strain evidence="20 21">KCTC 19750</strain>
    </source>
</reference>
<evidence type="ECO:0000256" key="1">
    <source>
        <dbReference type="ARBA" id="ARBA00000085"/>
    </source>
</evidence>
<accession>A0A5C5BDP8</accession>
<keyword evidence="21" id="KW-1185">Reference proteome</keyword>
<dbReference type="GO" id="GO:0016020">
    <property type="term" value="C:membrane"/>
    <property type="evidence" value="ECO:0007669"/>
    <property type="project" value="InterPro"/>
</dbReference>
<evidence type="ECO:0000256" key="10">
    <source>
        <dbReference type="ARBA" id="ARBA00022741"/>
    </source>
</evidence>
<keyword evidence="15" id="KW-0479">Metal-binding</keyword>
<keyword evidence="8" id="KW-0597">Phosphoprotein</keyword>
<dbReference type="InterPro" id="IPR050482">
    <property type="entry name" value="Sensor_HK_TwoCompSys"/>
</dbReference>
<keyword evidence="9" id="KW-0808">Transferase</keyword>
<dbReference type="Proteomes" id="UP000313849">
    <property type="component" value="Unassembled WGS sequence"/>
</dbReference>
<dbReference type="AlphaFoldDB" id="A0A5C5BDP8"/>
<keyword evidence="18" id="KW-1133">Transmembrane helix</keyword>
<feature type="transmembrane region" description="Helical" evidence="18">
    <location>
        <begin position="103"/>
        <end position="120"/>
    </location>
</feature>
<comment type="function">
    <text evidence="16">Member of the two-component regulatory system NreB/NreC involved in the control of dissimilatory nitrate/nitrite reduction in response to oxygen. NreB functions as a direct oxygen sensor histidine kinase which is autophosphorylated, in the absence of oxygen, probably at the conserved histidine residue, and transfers its phosphate group probably to a conserved aspartate residue of NreC. NreB/NreC activates the expression of the nitrate (narGHJI) and nitrite (nir) reductase operons, as well as the putative nitrate transporter gene narT.</text>
</comment>
<keyword evidence="15" id="KW-0411">Iron-sulfur</keyword>
<feature type="transmembrane region" description="Helical" evidence="18">
    <location>
        <begin position="7"/>
        <end position="25"/>
    </location>
</feature>
<dbReference type="EC" id="2.7.13.3" evidence="4"/>
<evidence type="ECO:0000256" key="15">
    <source>
        <dbReference type="ARBA" id="ARBA00023014"/>
    </source>
</evidence>
<dbReference type="Pfam" id="PF07730">
    <property type="entry name" value="HisKA_3"/>
    <property type="match status" value="1"/>
</dbReference>
<gene>
    <name evidence="20" type="ORF">FH969_05045</name>
</gene>
<evidence type="ECO:0000259" key="19">
    <source>
        <dbReference type="SMART" id="SM00387"/>
    </source>
</evidence>
<organism evidence="20 21">
    <name type="scientific">Miniimonas arenae</name>
    <dbReference type="NCBI Taxonomy" id="676201"/>
    <lineage>
        <taxon>Bacteria</taxon>
        <taxon>Bacillati</taxon>
        <taxon>Actinomycetota</taxon>
        <taxon>Actinomycetes</taxon>
        <taxon>Micrococcales</taxon>
        <taxon>Beutenbergiaceae</taxon>
        <taxon>Miniimonas</taxon>
    </lineage>
</organism>
<keyword evidence="6" id="KW-0004">4Fe-4S</keyword>
<dbReference type="GO" id="GO:0000155">
    <property type="term" value="F:phosphorelay sensor kinase activity"/>
    <property type="evidence" value="ECO:0007669"/>
    <property type="project" value="InterPro"/>
</dbReference>
<dbReference type="Gene3D" id="1.20.5.1930">
    <property type="match status" value="1"/>
</dbReference>
<keyword evidence="11 20" id="KW-0418">Kinase</keyword>
<dbReference type="SMART" id="SM00387">
    <property type="entry name" value="HATPase_c"/>
    <property type="match status" value="1"/>
</dbReference>
<evidence type="ECO:0000256" key="12">
    <source>
        <dbReference type="ARBA" id="ARBA00022840"/>
    </source>
</evidence>
<feature type="transmembrane region" description="Helical" evidence="18">
    <location>
        <begin position="127"/>
        <end position="145"/>
    </location>
</feature>
<evidence type="ECO:0000256" key="3">
    <source>
        <dbReference type="ARBA" id="ARBA00004496"/>
    </source>
</evidence>
<dbReference type="PRINTS" id="PR00344">
    <property type="entry name" value="BCTRLSENSOR"/>
</dbReference>
<evidence type="ECO:0000256" key="7">
    <source>
        <dbReference type="ARBA" id="ARBA00022490"/>
    </source>
</evidence>
<dbReference type="Pfam" id="PF02518">
    <property type="entry name" value="HATPase_c"/>
    <property type="match status" value="1"/>
</dbReference>
<evidence type="ECO:0000256" key="14">
    <source>
        <dbReference type="ARBA" id="ARBA00023012"/>
    </source>
</evidence>
<comment type="cofactor">
    <cofactor evidence="2">
        <name>[4Fe-4S] cluster</name>
        <dbReference type="ChEBI" id="CHEBI:49883"/>
    </cofactor>
</comment>
<name>A0A5C5BDP8_9MICO</name>
<dbReference type="GO" id="GO:0005737">
    <property type="term" value="C:cytoplasm"/>
    <property type="evidence" value="ECO:0007669"/>
    <property type="project" value="UniProtKB-SubCell"/>
</dbReference>
<dbReference type="RefSeq" id="WP_139986348.1">
    <property type="nucleotide sequence ID" value="NZ_VENP01000012.1"/>
</dbReference>
<keyword evidence="12" id="KW-0067">ATP-binding</keyword>
<proteinExistence type="predicted"/>
<evidence type="ECO:0000256" key="4">
    <source>
        <dbReference type="ARBA" id="ARBA00012438"/>
    </source>
</evidence>
<dbReference type="InterPro" id="IPR003594">
    <property type="entry name" value="HATPase_dom"/>
</dbReference>
<dbReference type="GO" id="GO:0005524">
    <property type="term" value="F:ATP binding"/>
    <property type="evidence" value="ECO:0007669"/>
    <property type="project" value="UniProtKB-KW"/>
</dbReference>
<evidence type="ECO:0000256" key="8">
    <source>
        <dbReference type="ARBA" id="ARBA00022553"/>
    </source>
</evidence>
<comment type="catalytic activity">
    <reaction evidence="1">
        <text>ATP + protein L-histidine = ADP + protein N-phospho-L-histidine.</text>
        <dbReference type="EC" id="2.7.13.3"/>
    </reaction>
</comment>
<keyword evidence="13" id="KW-0408">Iron</keyword>
<dbReference type="InterPro" id="IPR036890">
    <property type="entry name" value="HATPase_C_sf"/>
</dbReference>
<keyword evidence="14" id="KW-0902">Two-component regulatory system</keyword>
<keyword evidence="18" id="KW-0812">Transmembrane</keyword>
<evidence type="ECO:0000256" key="5">
    <source>
        <dbReference type="ARBA" id="ARBA00017322"/>
    </source>
</evidence>
<protein>
    <recommendedName>
        <fullName evidence="5">Oxygen sensor histidine kinase NreB</fullName>
        <ecNumber evidence="4">2.7.13.3</ecNumber>
    </recommendedName>
    <alternativeName>
        <fullName evidence="17">Nitrogen regulation protein B</fullName>
    </alternativeName>
</protein>
<evidence type="ECO:0000313" key="21">
    <source>
        <dbReference type="Proteomes" id="UP000313849"/>
    </source>
</evidence>
<evidence type="ECO:0000256" key="6">
    <source>
        <dbReference type="ARBA" id="ARBA00022485"/>
    </source>
</evidence>
<dbReference type="PIRSF" id="PIRSF037434">
    <property type="entry name" value="STHK_ChrS"/>
    <property type="match status" value="1"/>
</dbReference>
<evidence type="ECO:0000256" key="11">
    <source>
        <dbReference type="ARBA" id="ARBA00022777"/>
    </source>
</evidence>
<dbReference type="PANTHER" id="PTHR24421">
    <property type="entry name" value="NITRATE/NITRITE SENSOR PROTEIN NARX-RELATED"/>
    <property type="match status" value="1"/>
</dbReference>
<dbReference type="OrthoDB" id="144293at2"/>
<evidence type="ECO:0000256" key="2">
    <source>
        <dbReference type="ARBA" id="ARBA00001966"/>
    </source>
</evidence>
<dbReference type="InterPro" id="IPR004358">
    <property type="entry name" value="Sig_transdc_His_kin-like_C"/>
</dbReference>
<dbReference type="EMBL" id="VENP01000012">
    <property type="protein sequence ID" value="TNU76025.1"/>
    <property type="molecule type" value="Genomic_DNA"/>
</dbReference>
<evidence type="ECO:0000256" key="18">
    <source>
        <dbReference type="SAM" id="Phobius"/>
    </source>
</evidence>
<feature type="transmembrane region" description="Helical" evidence="18">
    <location>
        <begin position="31"/>
        <end position="48"/>
    </location>
</feature>
<keyword evidence="7" id="KW-0963">Cytoplasm</keyword>
<dbReference type="CDD" id="cd16917">
    <property type="entry name" value="HATPase_UhpB-NarQ-NarX-like"/>
    <property type="match status" value="1"/>
</dbReference>
<dbReference type="Gene3D" id="3.30.565.10">
    <property type="entry name" value="Histidine kinase-like ATPase, C-terminal domain"/>
    <property type="match status" value="1"/>
</dbReference>
<dbReference type="GO" id="GO:0046983">
    <property type="term" value="F:protein dimerization activity"/>
    <property type="evidence" value="ECO:0007669"/>
    <property type="project" value="InterPro"/>
</dbReference>
<dbReference type="InterPro" id="IPR011712">
    <property type="entry name" value="Sig_transdc_His_kin_sub3_dim/P"/>
</dbReference>